<name>A0A0B6RNC9_BURPL</name>
<organism evidence="2 3">
    <name type="scientific">Burkholderia plantarii</name>
    <dbReference type="NCBI Taxonomy" id="41899"/>
    <lineage>
        <taxon>Bacteria</taxon>
        <taxon>Pseudomonadati</taxon>
        <taxon>Pseudomonadota</taxon>
        <taxon>Betaproteobacteria</taxon>
        <taxon>Burkholderiales</taxon>
        <taxon>Burkholderiaceae</taxon>
        <taxon>Burkholderia</taxon>
    </lineage>
</organism>
<reference evidence="3" key="1">
    <citation type="submission" date="2011-03" db="EMBL/GenBank/DDBJ databases">
        <authorList>
            <person name="Voget S."/>
            <person name="Streit W.R."/>
            <person name="Jaeger K.E."/>
            <person name="Daniel R."/>
        </authorList>
    </citation>
    <scope>NUCLEOTIDE SEQUENCE [LARGE SCALE GENOMIC DNA]</scope>
    <source>
        <strain evidence="3">PG1</strain>
    </source>
</reference>
<accession>A0A0B6RNC9</accession>
<feature type="compositionally biased region" description="Polar residues" evidence="1">
    <location>
        <begin position="112"/>
        <end position="123"/>
    </location>
</feature>
<feature type="compositionally biased region" description="Low complexity" evidence="1">
    <location>
        <begin position="88"/>
        <end position="102"/>
    </location>
</feature>
<reference evidence="2 3" key="2">
    <citation type="journal article" date="2016" name="Appl. Microbiol. Biotechnol.">
        <title>Mutations improving production and secretion of extracellular lipase by Burkholderia glumae PG1.</title>
        <authorList>
            <person name="Knapp A."/>
            <person name="Voget S."/>
            <person name="Gao R."/>
            <person name="Zaburannyi N."/>
            <person name="Krysciak D."/>
            <person name="Breuer M."/>
            <person name="Hauer B."/>
            <person name="Streit W.R."/>
            <person name="Muller R."/>
            <person name="Daniel R."/>
            <person name="Jaeger K.E."/>
        </authorList>
    </citation>
    <scope>NUCLEOTIDE SEQUENCE [LARGE SCALE GENOMIC DNA]</scope>
    <source>
        <strain evidence="2 3">PG1</strain>
    </source>
</reference>
<dbReference type="HOGENOM" id="CLU_078719_0_0_4"/>
<protein>
    <recommendedName>
        <fullName evidence="4">Type IV pilus biogenesis protein PilP</fullName>
    </recommendedName>
</protein>
<evidence type="ECO:0000313" key="2">
    <source>
        <dbReference type="EMBL" id="AJK44838.1"/>
    </source>
</evidence>
<dbReference type="KEGG" id="bgp:BGL_1c02950"/>
<evidence type="ECO:0000256" key="1">
    <source>
        <dbReference type="SAM" id="MobiDB-lite"/>
    </source>
</evidence>
<feature type="region of interest" description="Disordered" evidence="1">
    <location>
        <begin position="80"/>
        <end position="123"/>
    </location>
</feature>
<dbReference type="Proteomes" id="UP000031838">
    <property type="component" value="Chromosome 1"/>
</dbReference>
<keyword evidence="3" id="KW-1185">Reference proteome</keyword>
<sequence>MTASGTGGSGGRMAIARMPAYRGATKLVVLGCVAGAVCAVLRATGDERDWSGVGQARRRLDAAMSERDQAERRLRAWRPAAVRHESPRSAGRAAAPIATAARADTRVPPEPRTTQPSSAVSATPQYDGRLAHDTVWWLATAAHESGLRIGRLGPMPAEHGEPDAAGQRYDVAGTGGFGEVARWVRSLARVPATIVPLGIEVTRRAGGAAFSARFAVHDGDGRPAATSGLMRAALPAGAAEFGGSDALAMPRVAGILRDVRGGLALIDAGGRARAAAVGERIGAERITRITADGVWLETDDGREQRVALSAEASR</sequence>
<evidence type="ECO:0000313" key="3">
    <source>
        <dbReference type="Proteomes" id="UP000031838"/>
    </source>
</evidence>
<dbReference type="EMBL" id="CP002580">
    <property type="protein sequence ID" value="AJK44838.1"/>
    <property type="molecule type" value="Genomic_DNA"/>
</dbReference>
<proteinExistence type="predicted"/>
<evidence type="ECO:0008006" key="4">
    <source>
        <dbReference type="Google" id="ProtNLM"/>
    </source>
</evidence>
<dbReference type="AlphaFoldDB" id="A0A0B6RNC9"/>
<gene>
    <name evidence="2" type="ORF">BGL_1c02950</name>
</gene>